<dbReference type="Proteomes" id="UP001341840">
    <property type="component" value="Unassembled WGS sequence"/>
</dbReference>
<feature type="domain" description="Ribonuclease H1 N-terminal" evidence="2">
    <location>
        <begin position="76"/>
        <end position="119"/>
    </location>
</feature>
<evidence type="ECO:0000313" key="4">
    <source>
        <dbReference type="Proteomes" id="UP001341840"/>
    </source>
</evidence>
<dbReference type="InterPro" id="IPR011320">
    <property type="entry name" value="RNase_H1_N"/>
</dbReference>
<dbReference type="InterPro" id="IPR009027">
    <property type="entry name" value="Ribosomal_bL9/RNase_H1_N"/>
</dbReference>
<gene>
    <name evidence="3" type="ORF">PIB30_034306</name>
</gene>
<protein>
    <recommendedName>
        <fullName evidence="2">Ribonuclease H1 N-terminal domain-containing protein</fullName>
    </recommendedName>
</protein>
<dbReference type="Pfam" id="PF01693">
    <property type="entry name" value="Cauli_VI"/>
    <property type="match status" value="1"/>
</dbReference>
<accession>A0ABU6RCX2</accession>
<reference evidence="3 4" key="1">
    <citation type="journal article" date="2023" name="Plants (Basel)">
        <title>Bridging the Gap: Combining Genomics and Transcriptomics Approaches to Understand Stylosanthes scabra, an Orphan Legume from the Brazilian Caatinga.</title>
        <authorList>
            <person name="Ferreira-Neto J.R.C."/>
            <person name="da Silva M.D."/>
            <person name="Binneck E."/>
            <person name="de Melo N.F."/>
            <person name="da Silva R.H."/>
            <person name="de Melo A.L.T.M."/>
            <person name="Pandolfi V."/>
            <person name="Bustamante F.O."/>
            <person name="Brasileiro-Vidal A.C."/>
            <person name="Benko-Iseppon A.M."/>
        </authorList>
    </citation>
    <scope>NUCLEOTIDE SEQUENCE [LARGE SCALE GENOMIC DNA]</scope>
    <source>
        <tissue evidence="3">Leaves</tissue>
    </source>
</reference>
<name>A0ABU6RCX2_9FABA</name>
<evidence type="ECO:0000259" key="2">
    <source>
        <dbReference type="Pfam" id="PF01693"/>
    </source>
</evidence>
<proteinExistence type="predicted"/>
<dbReference type="EMBL" id="JASCZI010030367">
    <property type="protein sequence ID" value="MED6121882.1"/>
    <property type="molecule type" value="Genomic_DNA"/>
</dbReference>
<dbReference type="Gene3D" id="3.40.970.10">
    <property type="entry name" value="Ribonuclease H1, N-terminal domain"/>
    <property type="match status" value="1"/>
</dbReference>
<feature type="compositionally biased region" description="Basic and acidic residues" evidence="1">
    <location>
        <begin position="1"/>
        <end position="18"/>
    </location>
</feature>
<dbReference type="InterPro" id="IPR037056">
    <property type="entry name" value="RNase_H1_N_sf"/>
</dbReference>
<keyword evidence="4" id="KW-1185">Reference proteome</keyword>
<comment type="caution">
    <text evidence="3">The sequence shown here is derived from an EMBL/GenBank/DDBJ whole genome shotgun (WGS) entry which is preliminary data.</text>
</comment>
<dbReference type="SUPFAM" id="SSF55658">
    <property type="entry name" value="L9 N-domain-like"/>
    <property type="match status" value="1"/>
</dbReference>
<feature type="region of interest" description="Disordered" evidence="1">
    <location>
        <begin position="1"/>
        <end position="29"/>
    </location>
</feature>
<organism evidence="3 4">
    <name type="scientific">Stylosanthes scabra</name>
    <dbReference type="NCBI Taxonomy" id="79078"/>
    <lineage>
        <taxon>Eukaryota</taxon>
        <taxon>Viridiplantae</taxon>
        <taxon>Streptophyta</taxon>
        <taxon>Embryophyta</taxon>
        <taxon>Tracheophyta</taxon>
        <taxon>Spermatophyta</taxon>
        <taxon>Magnoliopsida</taxon>
        <taxon>eudicotyledons</taxon>
        <taxon>Gunneridae</taxon>
        <taxon>Pentapetalae</taxon>
        <taxon>rosids</taxon>
        <taxon>fabids</taxon>
        <taxon>Fabales</taxon>
        <taxon>Fabaceae</taxon>
        <taxon>Papilionoideae</taxon>
        <taxon>50 kb inversion clade</taxon>
        <taxon>dalbergioids sensu lato</taxon>
        <taxon>Dalbergieae</taxon>
        <taxon>Pterocarpus clade</taxon>
        <taxon>Stylosanthes</taxon>
    </lineage>
</organism>
<evidence type="ECO:0000313" key="3">
    <source>
        <dbReference type="EMBL" id="MED6121882.1"/>
    </source>
</evidence>
<evidence type="ECO:0000256" key="1">
    <source>
        <dbReference type="SAM" id="MobiDB-lite"/>
    </source>
</evidence>
<sequence length="274" mass="29456">MGETFKEVPSERTIDEKGPAGVERQQDPPRVWVSTLSTSLPGPSPRLSGLERGGVPAAFGGDRLLVAPIMAGGRGKYYAVCVGKRTWIYRSWDEAAEQVTGHSGAQHQSFGTYEEAIEYMSRRRRDSTAGDSGNRADSLAAQFRRCRVTTYGPGGLGASGSGSGSSSWTEAAAGGFAVLECVNSFGANLGGWSIQKENRVTASVVLNVFWEWHATAWVLERGLEVVAYGPVDADEGIARTDAVEMMLCRVLAATNEKMRTLEAENSEMKLLLGL</sequence>